<gene>
    <name evidence="1" type="ORF">LSALG_LOCUS11079</name>
</gene>
<name>A0AA35YEG7_LACSI</name>
<keyword evidence="2" id="KW-1185">Reference proteome</keyword>
<dbReference type="EMBL" id="OX465078">
    <property type="protein sequence ID" value="CAI9270783.1"/>
    <property type="molecule type" value="Genomic_DNA"/>
</dbReference>
<evidence type="ECO:0000313" key="1">
    <source>
        <dbReference type="EMBL" id="CAI9270783.1"/>
    </source>
</evidence>
<proteinExistence type="predicted"/>
<dbReference type="AlphaFoldDB" id="A0AA35YEG7"/>
<reference evidence="1" key="1">
    <citation type="submission" date="2023-04" db="EMBL/GenBank/DDBJ databases">
        <authorList>
            <person name="Vijverberg K."/>
            <person name="Xiong W."/>
            <person name="Schranz E."/>
        </authorList>
    </citation>
    <scope>NUCLEOTIDE SEQUENCE</scope>
</reference>
<accession>A0AA35YEG7</accession>
<sequence>MIVEITSVLKKRPVLKPEEEPKNLYKLKLAKTQKENWFVVYKQKEGQEVLRNMFFLRFKHLYSTTALNSILGLTEACKGNTSADHKYFLVMIKWYLMVKTTLYNLMLKLLKVHKRQQSYSPLVFGTKGEIFGFKRTVSNV</sequence>
<evidence type="ECO:0000313" key="2">
    <source>
        <dbReference type="Proteomes" id="UP001177003"/>
    </source>
</evidence>
<dbReference type="Proteomes" id="UP001177003">
    <property type="component" value="Chromosome 2"/>
</dbReference>
<protein>
    <submittedName>
        <fullName evidence="1">Uncharacterized protein</fullName>
    </submittedName>
</protein>
<organism evidence="1 2">
    <name type="scientific">Lactuca saligna</name>
    <name type="common">Willowleaf lettuce</name>
    <dbReference type="NCBI Taxonomy" id="75948"/>
    <lineage>
        <taxon>Eukaryota</taxon>
        <taxon>Viridiplantae</taxon>
        <taxon>Streptophyta</taxon>
        <taxon>Embryophyta</taxon>
        <taxon>Tracheophyta</taxon>
        <taxon>Spermatophyta</taxon>
        <taxon>Magnoliopsida</taxon>
        <taxon>eudicotyledons</taxon>
        <taxon>Gunneridae</taxon>
        <taxon>Pentapetalae</taxon>
        <taxon>asterids</taxon>
        <taxon>campanulids</taxon>
        <taxon>Asterales</taxon>
        <taxon>Asteraceae</taxon>
        <taxon>Cichorioideae</taxon>
        <taxon>Cichorieae</taxon>
        <taxon>Lactucinae</taxon>
        <taxon>Lactuca</taxon>
    </lineage>
</organism>